<evidence type="ECO:0000256" key="2">
    <source>
        <dbReference type="ARBA" id="ARBA00023002"/>
    </source>
</evidence>
<sequence>MTQKLKVVVTDYEYYDLRYEERVLQALPDVELVKGQARTEDEVIEIAKDADGIINQYAPISAKVIEQLEKCKVISRYGVGVNTIDIPKATEKGIYVANVPDYCMDEVSDHTLALLMSWARKVVLLNQYVKNGVWDFKKGIPIHRFQTQTVGVLGFGRIPRSLVKKLIAIGFNVLVYDPYVPEDVIHEAQAEPASLEEIFRKADFVSVHIPLTDETKGLINKDLFKLAKKNLVIVNTARGPVINEQDLIEALQAGQIAGAALDVVEIEPIQPDNPLLTMDNVILTPHVAWYSEESEDEMRSKCARNVLEALQGQTPTYLVNKDVLNVLKK</sequence>
<evidence type="ECO:0000259" key="6">
    <source>
        <dbReference type="Pfam" id="PF02826"/>
    </source>
</evidence>
<dbReference type="PANTHER" id="PTHR43761:SF1">
    <property type="entry name" value="D-ISOMER SPECIFIC 2-HYDROXYACID DEHYDROGENASE CATALYTIC DOMAIN-CONTAINING PROTEIN-RELATED"/>
    <property type="match status" value="1"/>
</dbReference>
<dbReference type="RefSeq" id="WP_307336386.1">
    <property type="nucleotide sequence ID" value="NZ_JAUSUQ010000003.1"/>
</dbReference>
<dbReference type="InterPro" id="IPR036291">
    <property type="entry name" value="NAD(P)-bd_dom_sf"/>
</dbReference>
<dbReference type="InterPro" id="IPR050418">
    <property type="entry name" value="D-iso_2-hydroxyacid_DH_PdxB"/>
</dbReference>
<dbReference type="SUPFAM" id="SSF51735">
    <property type="entry name" value="NAD(P)-binding Rossmann-fold domains"/>
    <property type="match status" value="1"/>
</dbReference>
<dbReference type="Pfam" id="PF02826">
    <property type="entry name" value="2-Hacid_dh_C"/>
    <property type="match status" value="1"/>
</dbReference>
<evidence type="ECO:0000313" key="8">
    <source>
        <dbReference type="Proteomes" id="UP001232445"/>
    </source>
</evidence>
<dbReference type="InterPro" id="IPR029753">
    <property type="entry name" value="D-isomer_DH_CS"/>
</dbReference>
<dbReference type="Proteomes" id="UP001232445">
    <property type="component" value="Unassembled WGS sequence"/>
</dbReference>
<keyword evidence="2 4" id="KW-0560">Oxidoreductase</keyword>
<dbReference type="PROSITE" id="PS00671">
    <property type="entry name" value="D_2_HYDROXYACID_DH_3"/>
    <property type="match status" value="1"/>
</dbReference>
<evidence type="ECO:0000256" key="1">
    <source>
        <dbReference type="ARBA" id="ARBA00005854"/>
    </source>
</evidence>
<comment type="caution">
    <text evidence="7">The sequence shown here is derived from an EMBL/GenBank/DDBJ whole genome shotgun (WGS) entry which is preliminary data.</text>
</comment>
<feature type="domain" description="D-isomer specific 2-hydroxyacid dehydrogenase NAD-binding" evidence="6">
    <location>
        <begin position="112"/>
        <end position="288"/>
    </location>
</feature>
<evidence type="ECO:0000313" key="7">
    <source>
        <dbReference type="EMBL" id="MDQ0338289.1"/>
    </source>
</evidence>
<reference evidence="7 8" key="1">
    <citation type="submission" date="2023-07" db="EMBL/GenBank/DDBJ databases">
        <title>Genomic Encyclopedia of Type Strains, Phase IV (KMG-IV): sequencing the most valuable type-strain genomes for metagenomic binning, comparative biology and taxonomic classification.</title>
        <authorList>
            <person name="Goeker M."/>
        </authorList>
    </citation>
    <scope>NUCLEOTIDE SEQUENCE [LARGE SCALE GENOMIC DNA]</scope>
    <source>
        <strain evidence="7 8">DSM 17740</strain>
    </source>
</reference>
<evidence type="ECO:0000259" key="5">
    <source>
        <dbReference type="Pfam" id="PF00389"/>
    </source>
</evidence>
<dbReference type="GO" id="GO:0004617">
    <property type="term" value="F:phosphoglycerate dehydrogenase activity"/>
    <property type="evidence" value="ECO:0007669"/>
    <property type="project" value="UniProtKB-EC"/>
</dbReference>
<proteinExistence type="inferred from homology"/>
<keyword evidence="8" id="KW-1185">Reference proteome</keyword>
<dbReference type="InterPro" id="IPR043322">
    <property type="entry name" value="CtBP"/>
</dbReference>
<keyword evidence="3" id="KW-0520">NAD</keyword>
<dbReference type="Gene3D" id="3.40.50.720">
    <property type="entry name" value="NAD(P)-binding Rossmann-like Domain"/>
    <property type="match status" value="2"/>
</dbReference>
<dbReference type="PANTHER" id="PTHR43761">
    <property type="entry name" value="D-ISOMER SPECIFIC 2-HYDROXYACID DEHYDROGENASE FAMILY PROTEIN (AFU_ORTHOLOGUE AFUA_1G13630)"/>
    <property type="match status" value="1"/>
</dbReference>
<name>A0ABU0CPE0_9BACI</name>
<comment type="similarity">
    <text evidence="1 4">Belongs to the D-isomer specific 2-hydroxyacid dehydrogenase family.</text>
</comment>
<protein>
    <submittedName>
        <fullName evidence="7">D-3-phosphoglycerate dehydrogenase</fullName>
        <ecNumber evidence="7">1.1.1.95</ecNumber>
    </submittedName>
</protein>
<dbReference type="InterPro" id="IPR006139">
    <property type="entry name" value="D-isomer_2_OHA_DH_cat_dom"/>
</dbReference>
<gene>
    <name evidence="7" type="ORF">J2S00_001073</name>
</gene>
<evidence type="ECO:0000256" key="4">
    <source>
        <dbReference type="RuleBase" id="RU003719"/>
    </source>
</evidence>
<dbReference type="EC" id="1.1.1.95" evidence="7"/>
<dbReference type="EMBL" id="JAUSUQ010000003">
    <property type="protein sequence ID" value="MDQ0338289.1"/>
    <property type="molecule type" value="Genomic_DNA"/>
</dbReference>
<dbReference type="PROSITE" id="PS00670">
    <property type="entry name" value="D_2_HYDROXYACID_DH_2"/>
    <property type="match status" value="1"/>
</dbReference>
<accession>A0ABU0CPE0</accession>
<evidence type="ECO:0000256" key="3">
    <source>
        <dbReference type="ARBA" id="ARBA00023027"/>
    </source>
</evidence>
<feature type="domain" description="D-isomer specific 2-hydroxyacid dehydrogenase catalytic" evidence="5">
    <location>
        <begin position="19"/>
        <end position="320"/>
    </location>
</feature>
<dbReference type="SUPFAM" id="SSF52283">
    <property type="entry name" value="Formate/glycerate dehydrogenase catalytic domain-like"/>
    <property type="match status" value="1"/>
</dbReference>
<dbReference type="Pfam" id="PF00389">
    <property type="entry name" value="2-Hacid_dh"/>
    <property type="match status" value="1"/>
</dbReference>
<organism evidence="7 8">
    <name type="scientific">Caldalkalibacillus uzonensis</name>
    <dbReference type="NCBI Taxonomy" id="353224"/>
    <lineage>
        <taxon>Bacteria</taxon>
        <taxon>Bacillati</taxon>
        <taxon>Bacillota</taxon>
        <taxon>Bacilli</taxon>
        <taxon>Bacillales</taxon>
        <taxon>Bacillaceae</taxon>
        <taxon>Caldalkalibacillus</taxon>
    </lineage>
</organism>
<dbReference type="CDD" id="cd05299">
    <property type="entry name" value="CtBP_dh"/>
    <property type="match status" value="1"/>
</dbReference>
<dbReference type="InterPro" id="IPR006140">
    <property type="entry name" value="D-isomer_DH_NAD-bd"/>
</dbReference>